<dbReference type="Pfam" id="PF21156">
    <property type="entry name" value="ISOA1-3_C"/>
    <property type="match status" value="1"/>
</dbReference>
<organism evidence="6 7">
    <name type="scientific">Roseofilum reptotaenium AO1-A</name>
    <dbReference type="NCBI Taxonomy" id="1925591"/>
    <lineage>
        <taxon>Bacteria</taxon>
        <taxon>Bacillati</taxon>
        <taxon>Cyanobacteriota</taxon>
        <taxon>Cyanophyceae</taxon>
        <taxon>Desertifilales</taxon>
        <taxon>Desertifilaceae</taxon>
        <taxon>Roseofilum</taxon>
    </lineage>
</organism>
<keyword evidence="2" id="KW-0378">Hydrolase</keyword>
<feature type="domain" description="Glycosyl hydrolase family 13 catalytic" evidence="5">
    <location>
        <begin position="164"/>
        <end position="577"/>
    </location>
</feature>
<dbReference type="Gene3D" id="3.20.20.80">
    <property type="entry name" value="Glycosidases"/>
    <property type="match status" value="1"/>
</dbReference>
<dbReference type="SUPFAM" id="SSF81296">
    <property type="entry name" value="E set domains"/>
    <property type="match status" value="1"/>
</dbReference>
<dbReference type="CDD" id="cd11326">
    <property type="entry name" value="AmyAc_Glg_debranch"/>
    <property type="match status" value="1"/>
</dbReference>
<proteinExistence type="inferred from homology"/>
<dbReference type="Pfam" id="PF02922">
    <property type="entry name" value="CBM_48"/>
    <property type="match status" value="1"/>
</dbReference>
<evidence type="ECO:0000256" key="2">
    <source>
        <dbReference type="ARBA" id="ARBA00022801"/>
    </source>
</evidence>
<dbReference type="STRING" id="1925591.BI308_03475"/>
<dbReference type="InterPro" id="IPR014756">
    <property type="entry name" value="Ig_E-set"/>
</dbReference>
<dbReference type="InterPro" id="IPR013783">
    <property type="entry name" value="Ig-like_fold"/>
</dbReference>
<dbReference type="GO" id="GO:0005980">
    <property type="term" value="P:glycogen catabolic process"/>
    <property type="evidence" value="ECO:0007669"/>
    <property type="project" value="InterPro"/>
</dbReference>
<evidence type="ECO:0000256" key="3">
    <source>
        <dbReference type="ARBA" id="ARBA00022946"/>
    </source>
</evidence>
<dbReference type="GO" id="GO:0004135">
    <property type="term" value="F:amylo-alpha-1,6-glucosidase activity"/>
    <property type="evidence" value="ECO:0007669"/>
    <property type="project" value="InterPro"/>
</dbReference>
<comment type="caution">
    <text evidence="6">The sequence shown here is derived from an EMBL/GenBank/DDBJ whole genome shotgun (WGS) entry which is preliminary data.</text>
</comment>
<evidence type="ECO:0000256" key="4">
    <source>
        <dbReference type="ARBA" id="ARBA00023295"/>
    </source>
</evidence>
<dbReference type="FunFam" id="3.20.20.80:FF:000054">
    <property type="entry name" value="Glycogen debranching enzyme"/>
    <property type="match status" value="1"/>
</dbReference>
<dbReference type="InterPro" id="IPR013780">
    <property type="entry name" value="Glyco_hydro_b"/>
</dbReference>
<evidence type="ECO:0000313" key="7">
    <source>
        <dbReference type="Proteomes" id="UP000183940"/>
    </source>
</evidence>
<dbReference type="CDD" id="cd11234">
    <property type="entry name" value="E_set_GDE_N"/>
    <property type="match status" value="1"/>
</dbReference>
<dbReference type="InterPro" id="IPR004193">
    <property type="entry name" value="Glyco_hydro_13_N"/>
</dbReference>
<gene>
    <name evidence="6" type="ORF">BI308_03475</name>
</gene>
<dbReference type="InterPro" id="IPR006047">
    <property type="entry name" value="GH13_cat_dom"/>
</dbReference>
<dbReference type="InterPro" id="IPR011837">
    <property type="entry name" value="Glycogen_debranch_GlgX"/>
</dbReference>
<dbReference type="SUPFAM" id="SSF51445">
    <property type="entry name" value="(Trans)glycosidases"/>
    <property type="match status" value="1"/>
</dbReference>
<dbReference type="InterPro" id="IPR048650">
    <property type="entry name" value="ISOA1-3-like_C"/>
</dbReference>
<dbReference type="InterPro" id="IPR017853">
    <property type="entry name" value="GH"/>
</dbReference>
<sequence length="706" mass="81413">MERIDIHPTRTYKTFKLRRGKPFPFGATLKPGGVNFSIFSSHATSCTLVLFTKGDPEPLVEIPFPEEFRIGNVYCMMVFDLDYENIEYGYRMDGPHETTEGHWFDPSKILMDPYAKVIGGRDVWGEMPNFKDIYQHRARIVIDDFDWENDRPLELPPEDLVIYEMHLRSFTQHRSSGVKEKYRGTFAGMREKIEYFKALGVNAVELMPIFEFDEFENHRFNPHTGERLYNYWGYSTVGFFAPKAGYAATGKLGMQVDELKALVKELHKNGIEVILDVVFNHTAEGNELGQMISFRGIDNKVYYMLTPEGYYFNFSGCGNTLNCNHPIVRNIVLDCLRYWASEYHIDGFRFDLASILGRDRDGTPLTNPPLLEVLAFDPILAKCKLIAEAWDAGGLYQVGSFPSFGRWAEWNGKYRDMLRQFVKGDAEVWEMSHRLMGSPDLYAETNRPPTTSINFITAHDGFTLIDLFSYEEKHNEANGEGNRDGANDNFSWNCGEEGLTDDPEINELRRRLVKNAIALLMVSQGVPMILMGDEMGRTKQGNNNTYCHDNELNWLDWSLLETNQDIFEFFQHCIAFRHAHPVLRRSTHFHHQDIVGSGYADISWHGTQAWNVDWADYSRTLAFLLCGKHTQDGQGEDDYIYVGMNMHWEPLTFEVPQLPDEKQWHLFADTGLTSVQKSWKPGTEMVLENQFEQELCDRSVLILVGR</sequence>
<dbReference type="Pfam" id="PF00128">
    <property type="entry name" value="Alpha-amylase"/>
    <property type="match status" value="1"/>
</dbReference>
<dbReference type="GO" id="GO:0019156">
    <property type="term" value="F:isoamylase activity"/>
    <property type="evidence" value="ECO:0007669"/>
    <property type="project" value="UniProtKB-ARBA"/>
</dbReference>
<dbReference type="SMART" id="SM00642">
    <property type="entry name" value="Aamy"/>
    <property type="match status" value="1"/>
</dbReference>
<evidence type="ECO:0000313" key="6">
    <source>
        <dbReference type="EMBL" id="OJJ27118.1"/>
    </source>
</evidence>
<dbReference type="Gene3D" id="2.60.40.1180">
    <property type="entry name" value="Golgi alpha-mannosidase II"/>
    <property type="match status" value="1"/>
</dbReference>
<dbReference type="Gene3D" id="2.60.40.10">
    <property type="entry name" value="Immunoglobulins"/>
    <property type="match status" value="1"/>
</dbReference>
<dbReference type="SUPFAM" id="SSF51011">
    <property type="entry name" value="Glycosyl hydrolase domain"/>
    <property type="match status" value="1"/>
</dbReference>
<evidence type="ECO:0000259" key="5">
    <source>
        <dbReference type="SMART" id="SM00642"/>
    </source>
</evidence>
<keyword evidence="7" id="KW-1185">Reference proteome</keyword>
<accession>A0A1L9QWQ6</accession>
<comment type="similarity">
    <text evidence="1">Belongs to the glycosyl hydrolase 13 family.</text>
</comment>
<keyword evidence="4" id="KW-0326">Glycosidase</keyword>
<dbReference type="AlphaFoldDB" id="A0A1L9QWQ6"/>
<evidence type="ECO:0000256" key="1">
    <source>
        <dbReference type="ARBA" id="ARBA00008061"/>
    </source>
</evidence>
<reference evidence="6" key="1">
    <citation type="submission" date="2016-10" db="EMBL/GenBank/DDBJ databases">
        <title>CRISPR-Cas defence system in Roseofilum reptotaenium: evidence of a bacteriophage-cyanobacterium arms race in the coral black band disease.</title>
        <authorList>
            <person name="Buerger P."/>
            <person name="Wood-Charlson E.M."/>
            <person name="Weynberg K.D."/>
            <person name="Willis B."/>
            <person name="Van Oppen M.J."/>
        </authorList>
    </citation>
    <scope>NUCLEOTIDE SEQUENCE [LARGE SCALE GENOMIC DNA]</scope>
    <source>
        <strain evidence="6">AO1-A</strain>
    </source>
</reference>
<keyword evidence="3" id="KW-0809">Transit peptide</keyword>
<name>A0A1L9QWQ6_9CYAN</name>
<dbReference type="PANTHER" id="PTHR43002">
    <property type="entry name" value="GLYCOGEN DEBRANCHING ENZYME"/>
    <property type="match status" value="1"/>
</dbReference>
<dbReference type="NCBIfam" id="TIGR02100">
    <property type="entry name" value="glgX_debranch"/>
    <property type="match status" value="1"/>
</dbReference>
<dbReference type="EMBL" id="MLAW01000003">
    <property type="protein sequence ID" value="OJJ27118.1"/>
    <property type="molecule type" value="Genomic_DNA"/>
</dbReference>
<dbReference type="Proteomes" id="UP000183940">
    <property type="component" value="Unassembled WGS sequence"/>
</dbReference>
<protein>
    <submittedName>
        <fullName evidence="6">Glycogen debranching enzyme GlgX</fullName>
    </submittedName>
</protein>